<reference evidence="3" key="1">
    <citation type="submission" date="2010-03" db="EMBL/GenBank/DDBJ databases">
        <title>Identification of neuropeptides in Aplysia californica.</title>
        <authorList>
            <person name="Kohn A.B."/>
            <person name="Citarella M."/>
            <person name="Moroz L."/>
        </authorList>
    </citation>
    <scope>NUCLEOTIDE SEQUENCE</scope>
</reference>
<keyword evidence="2" id="KW-0732">Signal</keyword>
<dbReference type="AlphaFoldDB" id="A0A161A0R8"/>
<organism evidence="3">
    <name type="scientific">Aplysia californica</name>
    <name type="common">California sea hare</name>
    <dbReference type="NCBI Taxonomy" id="6500"/>
    <lineage>
        <taxon>Eukaryota</taxon>
        <taxon>Metazoa</taxon>
        <taxon>Spiralia</taxon>
        <taxon>Lophotrochozoa</taxon>
        <taxon>Mollusca</taxon>
        <taxon>Gastropoda</taxon>
        <taxon>Heterobranchia</taxon>
        <taxon>Euthyneura</taxon>
        <taxon>Tectipleura</taxon>
        <taxon>Aplysiida</taxon>
        <taxon>Aplysioidea</taxon>
        <taxon>Aplysiidae</taxon>
        <taxon>Aplysia</taxon>
    </lineage>
</organism>
<protein>
    <submittedName>
        <fullName evidence="3">Allatostatin C</fullName>
    </submittedName>
    <submittedName>
        <fullName evidence="5">Uncharacterized protein LOC101859220</fullName>
    </submittedName>
</protein>
<accession>A0A161A0R8</accession>
<gene>
    <name evidence="5" type="primary">LOC101859220</name>
</gene>
<keyword evidence="4" id="KW-1185">Reference proteome</keyword>
<evidence type="ECO:0000313" key="5">
    <source>
        <dbReference type="RefSeq" id="XP_005112794.1"/>
    </source>
</evidence>
<name>A0A161A0R8_APLCA</name>
<dbReference type="OrthoDB" id="10517850at2759"/>
<sequence length="116" mass="13131">MSVSVRTWRAVNTCLLLTLLTLWADVLVVRAAVIPVSSPEPMEEASALQLLPGKIGRASLLREMERQLMILQAAEENIVSGLQELEEERRVLSGRKRSHYSSMCMFNVVACYRKRK</sequence>
<feature type="signal peptide" evidence="2">
    <location>
        <begin position="1"/>
        <end position="31"/>
    </location>
</feature>
<dbReference type="Proteomes" id="UP000694888">
    <property type="component" value="Unplaced"/>
</dbReference>
<feature type="chain" id="PRO_5007822141" evidence="2">
    <location>
        <begin position="32"/>
        <end position="116"/>
    </location>
</feature>
<dbReference type="GeneID" id="101859220"/>
<evidence type="ECO:0000313" key="4">
    <source>
        <dbReference type="Proteomes" id="UP000694888"/>
    </source>
</evidence>
<keyword evidence="1" id="KW-0175">Coiled coil</keyword>
<dbReference type="RefSeq" id="XP_005112794.1">
    <property type="nucleotide sequence ID" value="XM_005112737.3"/>
</dbReference>
<reference evidence="5" key="2">
    <citation type="submission" date="2025-05" db="UniProtKB">
        <authorList>
            <consortium name="RefSeq"/>
        </authorList>
    </citation>
    <scope>IDENTIFICATION</scope>
</reference>
<evidence type="ECO:0000256" key="1">
    <source>
        <dbReference type="SAM" id="Coils"/>
    </source>
</evidence>
<evidence type="ECO:0000313" key="3">
    <source>
        <dbReference type="EMBL" id="ADX20596.1"/>
    </source>
</evidence>
<evidence type="ECO:0000256" key="2">
    <source>
        <dbReference type="SAM" id="SignalP"/>
    </source>
</evidence>
<feature type="coiled-coil region" evidence="1">
    <location>
        <begin position="57"/>
        <end position="91"/>
    </location>
</feature>
<proteinExistence type="evidence at transcript level"/>
<dbReference type="EMBL" id="GU973882">
    <property type="protein sequence ID" value="ADX20596.1"/>
    <property type="molecule type" value="mRNA"/>
</dbReference>